<proteinExistence type="predicted"/>
<comment type="caution">
    <text evidence="1">The sequence shown here is derived from an EMBL/GenBank/DDBJ whole genome shotgun (WGS) entry which is preliminary data.</text>
</comment>
<gene>
    <name evidence="1" type="ORF">N5J06_20180</name>
</gene>
<name>A0ABT2LFB1_9RALS</name>
<dbReference type="RefSeq" id="WP_260785045.1">
    <property type="nucleotide sequence ID" value="NZ_JAOCQI010000003.1"/>
</dbReference>
<dbReference type="EMBL" id="JAOCQI010000003">
    <property type="protein sequence ID" value="MCT7313299.1"/>
    <property type="molecule type" value="Genomic_DNA"/>
</dbReference>
<sequence>MSLFKHKEFVLNISQTDLQLSARTGHGDERPELLQSVDLQAGSYVQVLRAGLMSIGPAVLPRRARVSIVVSSSLVRLFLVTPPSNATGIDDLIGAASLRFSTLYGLKPEDWHIAAAWDSRHPFLAAAVRGTLLDALTGFVGARKLRVRRIAAAPLEVWRRDVDVLSPSSEKWLLSRQGTAVTLLVCDKRRVHAIRSLQWPDETWESVSALHEALQVEAMRLDRQVPRVAYGRGDVPPELAKSASPEMAFQVPKQPRRITVWQQHLPSFDIDFRRGPTVRAKVTRSSFAACVAMLLCIGIVAAESVHTRMQRTQIEIRTTSVLARIAARQKPITNEASLPIKADQAASVNKAISQLNLPWRQLLQDVEASTPKEIALLSIEPDAKRNVLKGTAEAPDSAGMLAYLTQLKSRGHFESVLLTRHELNEQDSMHPLRFQFEANWSEVRK</sequence>
<keyword evidence="2" id="KW-1185">Reference proteome</keyword>
<evidence type="ECO:0000313" key="2">
    <source>
        <dbReference type="Proteomes" id="UP001164420"/>
    </source>
</evidence>
<dbReference type="Proteomes" id="UP001164420">
    <property type="component" value="Unassembled WGS sequence"/>
</dbReference>
<evidence type="ECO:0000313" key="1">
    <source>
        <dbReference type="EMBL" id="MCT7313299.1"/>
    </source>
</evidence>
<reference evidence="1 2" key="1">
    <citation type="journal article" date="2023" name="Front. Microbiol.">
        <title>Ralstonia chuxiongensis sp. nov., Ralstonia mojiangensis sp. nov., and Ralstonia soli sp. nov., isolated from tobacco fields, are three novel species in the family Burkholderiaceae.</title>
        <authorList>
            <person name="Lu C.H."/>
            <person name="Zhang Y.Y."/>
            <person name="Jiang N."/>
            <person name="Chen W."/>
            <person name="Shao X."/>
            <person name="Zhao Z.M."/>
            <person name="Lu W.L."/>
            <person name="Hu X."/>
            <person name="Xi Y.X."/>
            <person name="Zou S.Y."/>
            <person name="Wei Q.J."/>
            <person name="Lin Z.L."/>
            <person name="Gong L."/>
            <person name="Gai X.T."/>
            <person name="Zhang L.Q."/>
            <person name="Li J.Y."/>
            <person name="Jin Y."/>
            <person name="Xia Z.Y."/>
        </authorList>
    </citation>
    <scope>NUCLEOTIDE SEQUENCE [LARGE SCALE GENOMIC DNA]</scope>
    <source>
        <strain evidence="1 2">22TCJT01-1</strain>
    </source>
</reference>
<accession>A0ABT2LFB1</accession>
<organism evidence="1 2">
    <name type="scientific">Ralstonia mojiangensis</name>
    <dbReference type="NCBI Taxonomy" id="2953895"/>
    <lineage>
        <taxon>Bacteria</taxon>
        <taxon>Pseudomonadati</taxon>
        <taxon>Pseudomonadota</taxon>
        <taxon>Betaproteobacteria</taxon>
        <taxon>Burkholderiales</taxon>
        <taxon>Burkholderiaceae</taxon>
        <taxon>Ralstonia</taxon>
    </lineage>
</organism>
<protein>
    <submittedName>
        <fullName evidence="1">Uncharacterized protein</fullName>
    </submittedName>
</protein>